<dbReference type="InterPro" id="IPR001611">
    <property type="entry name" value="Leu-rich_rpt"/>
</dbReference>
<dbReference type="Proteomes" id="UP001153620">
    <property type="component" value="Chromosome 4"/>
</dbReference>
<dbReference type="InterPro" id="IPR000210">
    <property type="entry name" value="BTB/POZ_dom"/>
</dbReference>
<reference evidence="2" key="1">
    <citation type="submission" date="2022-01" db="EMBL/GenBank/DDBJ databases">
        <authorList>
            <person name="King R."/>
        </authorList>
    </citation>
    <scope>NUCLEOTIDE SEQUENCE</scope>
</reference>
<dbReference type="InterPro" id="IPR011333">
    <property type="entry name" value="SKP1/BTB/POZ_sf"/>
</dbReference>
<dbReference type="AlphaFoldDB" id="A0A9N9X0N9"/>
<evidence type="ECO:0000313" key="3">
    <source>
        <dbReference type="Proteomes" id="UP001153620"/>
    </source>
</evidence>
<dbReference type="PROSITE" id="PS50097">
    <property type="entry name" value="BTB"/>
    <property type="match status" value="1"/>
</dbReference>
<dbReference type="Pfam" id="PF00651">
    <property type="entry name" value="BTB"/>
    <property type="match status" value="1"/>
</dbReference>
<dbReference type="Gene3D" id="3.80.10.10">
    <property type="entry name" value="Ribonuclease Inhibitor"/>
    <property type="match status" value="1"/>
</dbReference>
<proteinExistence type="predicted"/>
<dbReference type="SUPFAM" id="SSF52058">
    <property type="entry name" value="L domain-like"/>
    <property type="match status" value="1"/>
</dbReference>
<accession>A0A9N9X0N9</accession>
<gene>
    <name evidence="2" type="ORF">CHIRRI_LOCUS13993</name>
</gene>
<evidence type="ECO:0000259" key="1">
    <source>
        <dbReference type="PROSITE" id="PS50097"/>
    </source>
</evidence>
<dbReference type="Gene3D" id="3.30.710.10">
    <property type="entry name" value="Potassium Channel Kv1.1, Chain A"/>
    <property type="match status" value="1"/>
</dbReference>
<evidence type="ECO:0000313" key="2">
    <source>
        <dbReference type="EMBL" id="CAG9811184.1"/>
    </source>
</evidence>
<organism evidence="2 3">
    <name type="scientific">Chironomus riparius</name>
    <dbReference type="NCBI Taxonomy" id="315576"/>
    <lineage>
        <taxon>Eukaryota</taxon>
        <taxon>Metazoa</taxon>
        <taxon>Ecdysozoa</taxon>
        <taxon>Arthropoda</taxon>
        <taxon>Hexapoda</taxon>
        <taxon>Insecta</taxon>
        <taxon>Pterygota</taxon>
        <taxon>Neoptera</taxon>
        <taxon>Endopterygota</taxon>
        <taxon>Diptera</taxon>
        <taxon>Nematocera</taxon>
        <taxon>Chironomoidea</taxon>
        <taxon>Chironomidae</taxon>
        <taxon>Chironominae</taxon>
        <taxon>Chironomus</taxon>
    </lineage>
</organism>
<keyword evidence="3" id="KW-1185">Reference proteome</keyword>
<protein>
    <recommendedName>
        <fullName evidence="1">BTB domain-containing protein</fullName>
    </recommendedName>
</protein>
<dbReference type="InterPro" id="IPR032675">
    <property type="entry name" value="LRR_dom_sf"/>
</dbReference>
<reference evidence="2" key="2">
    <citation type="submission" date="2022-10" db="EMBL/GenBank/DDBJ databases">
        <authorList>
            <consortium name="ENA_rothamsted_submissions"/>
            <consortium name="culmorum"/>
            <person name="King R."/>
        </authorList>
    </citation>
    <scope>NUCLEOTIDE SEQUENCE</scope>
</reference>
<name>A0A9N9X0N9_9DIPT</name>
<dbReference type="EMBL" id="OU895880">
    <property type="protein sequence ID" value="CAG9811184.1"/>
    <property type="molecule type" value="Genomic_DNA"/>
</dbReference>
<dbReference type="OrthoDB" id="6359816at2759"/>
<dbReference type="Pfam" id="PF13855">
    <property type="entry name" value="LRR_8"/>
    <property type="match status" value="1"/>
</dbReference>
<dbReference type="SUPFAM" id="SSF54695">
    <property type="entry name" value="POZ domain"/>
    <property type="match status" value="1"/>
</dbReference>
<feature type="domain" description="BTB" evidence="1">
    <location>
        <begin position="232"/>
        <end position="296"/>
    </location>
</feature>
<dbReference type="CDD" id="cd18186">
    <property type="entry name" value="BTB_POZ_ZBTB_KLHL-like"/>
    <property type="match status" value="1"/>
</dbReference>
<sequence length="366" mass="42026">MEVKCNFGTITSKSLAGKFYSCVIKHQIIPEDQDLIKFIGEHEHEKTNNDVQCLKFINCLITKVPQGLTKVFPNLTSLNVSESKLKKIVKNDLIEYKNLKRFICELNEIEFLPGDLFEGFKDLEWIGFWKNKLKVIEPNILDGLKKLKLLNLSKNVNYNKLFAIYPNYKSTITLDAVRDHLYEKFFSVDRQTAVNFMDRLQHQASNSAQPKLPSKSSLSVDLTAFIQNDTNKDFKVVIGSQEFPIHKFLLAARSPTLAELLKNNPQAEDLKLSDVSAEIFEIILKFLYTDELPGDDGTDFLQIFAAAGKLKIKELENYAADKVIDQIDGINAIDIFRLGCKYKNYEMKQKAVNKIKEKYPKMNFMD</sequence>
<dbReference type="SMART" id="SM00225">
    <property type="entry name" value="BTB"/>
    <property type="match status" value="1"/>
</dbReference>
<dbReference type="PANTHER" id="PTHR24413">
    <property type="entry name" value="SPECKLE-TYPE POZ PROTEIN"/>
    <property type="match status" value="1"/>
</dbReference>